<dbReference type="Pfam" id="PF00240">
    <property type="entry name" value="ubiquitin"/>
    <property type="match status" value="1"/>
</dbReference>
<dbReference type="Gene3D" id="3.40.50.1580">
    <property type="entry name" value="Nucleoside phosphorylase domain"/>
    <property type="match status" value="1"/>
</dbReference>
<sequence>MANSIRPPNRDGFKIAIICALQSEFDAVEGLFDEFWEDEFSYGKAPGDANTYTTGRIGDHPVVLAYLPNMGKGAAAAVAANMCCSFVGITLGLVVGICGAVPTGTNDETEILLGDVIISTGLVQYDFGRQFPDKIVRKNTLDDNLGRPNREIRAFLKKIAGIRGRAKLTEKTSYYLMDLHKKEGFQKSKYPGPGEDKLFQSEYRHKHHDAEKCTICAKCINKNDTVCDEATNLNCNELGCNDSELVTRDRLEKIKTATANCVHGAEPTDEVIKTRQPSIHFGTIASGDQIMKSGHHRDEIAKRENIIAFEMEGAGVWDAFPTVVIKSACDYADSHKNKKWQKYAATTAAACMKAFLKEWNPIVKAPEGLEQGCINKHFNVPLDTNKNYVEREELSMKLEILFSKDQQKIRQSKRVVMCGLSGSGKTELAVRFTEKHREEYFAVFWINAIDETRLRDDFEGIARILDLEGDPKYSSSNVIRWLTTNSNWLLIIDNLNDESTMDLLQSEYINVGMKGDILITSNNHRAAARWSLLEVSDMELRESKVLVKNIAGPDVSEESEISELLDDLGRLPIAVDQAASYILATGISVARYRKLFKTKKSKLLQHHSSTQYNRDRRNGVLTTWEISFQKVVESHPEASRFFLMLSLLYHDDIPMQILESAMNDRRYWAPNGEFQERPKTESWMIEDLASILKDEFLLLEAIATLTKFSFLRRKSDSKSFWMHPLVHFWASQHLEADPQRPLMVICIVDLISGCFEKQDLLPPLFVATYKRRGVEERGLSLWPWRQYPTLAPHALLCLQLINNLDSIPEPIADSCLSLLQVLEYSSFGSLSQDREASRRLIDKLRSLQSTKSADRYLEICLLAWELYLGDSCGCRKNVNAHFWECENLLECSHVTEILCSSCSSAFDNADLMLTNDDVTERALALIRALNFKRAFDTAWRMRKRDSFKGDFYYQTQVHSSRSMLKIWGGEKPGDIILQKRELTSARMGFFSPEGLLASGNIGYFPPKGGLPPGEVRYFSPEGESILLKREFVLPAEPKVCRRLDRSEPSTIESYLEACTVYVTIRSDIEGGINLEGDLRVLAEAERVTTIFKTICGPDSEEYRRSSFYKTVLLDHQWQSIEQILAPLVEATIRNPAYSWSHERCIVRYIEALIGQGKKEKATEVLRSIKNLCQQTGRLFKSVEHSILIQSSPKLVEDEFQIFIIGLRREIVTVRVSPSSTVRRILPSIEDRLGLPKSVIRLIYGGKQLEEDRFISDYNIQKESTIHAVSRLSGGA</sequence>
<protein>
    <recommendedName>
        <fullName evidence="1">Ubiquitin-like domain-containing protein</fullName>
    </recommendedName>
</protein>
<dbReference type="Gene3D" id="3.10.20.90">
    <property type="entry name" value="Phosphatidylinositol 3-kinase Catalytic Subunit, Chain A, domain 1"/>
    <property type="match status" value="1"/>
</dbReference>
<dbReference type="PROSITE" id="PS50053">
    <property type="entry name" value="UBIQUITIN_2"/>
    <property type="match status" value="1"/>
</dbReference>
<dbReference type="SUPFAM" id="SSF53167">
    <property type="entry name" value="Purine and uridine phosphorylases"/>
    <property type="match status" value="1"/>
</dbReference>
<organism evidence="2 3">
    <name type="scientific">Orbilia ellipsospora</name>
    <dbReference type="NCBI Taxonomy" id="2528407"/>
    <lineage>
        <taxon>Eukaryota</taxon>
        <taxon>Fungi</taxon>
        <taxon>Dikarya</taxon>
        <taxon>Ascomycota</taxon>
        <taxon>Pezizomycotina</taxon>
        <taxon>Orbiliomycetes</taxon>
        <taxon>Orbiliales</taxon>
        <taxon>Orbiliaceae</taxon>
        <taxon>Orbilia</taxon>
    </lineage>
</organism>
<name>A0AAV9WX09_9PEZI</name>
<dbReference type="InterPro" id="IPR027417">
    <property type="entry name" value="P-loop_NTPase"/>
</dbReference>
<dbReference type="SMART" id="SM00213">
    <property type="entry name" value="UBQ"/>
    <property type="match status" value="1"/>
</dbReference>
<dbReference type="PANTHER" id="PTHR46082:SF6">
    <property type="entry name" value="AAA+ ATPASE DOMAIN-CONTAINING PROTEIN-RELATED"/>
    <property type="match status" value="1"/>
</dbReference>
<dbReference type="Proteomes" id="UP001365542">
    <property type="component" value="Unassembled WGS sequence"/>
</dbReference>
<evidence type="ECO:0000313" key="2">
    <source>
        <dbReference type="EMBL" id="KAK6523111.1"/>
    </source>
</evidence>
<dbReference type="PRINTS" id="PR00348">
    <property type="entry name" value="UBIQUITIN"/>
</dbReference>
<reference evidence="2 3" key="1">
    <citation type="submission" date="2019-10" db="EMBL/GenBank/DDBJ databases">
        <authorList>
            <person name="Palmer J.M."/>
        </authorList>
    </citation>
    <scope>NUCLEOTIDE SEQUENCE [LARGE SCALE GENOMIC DNA]</scope>
    <source>
        <strain evidence="2 3">TWF694</strain>
    </source>
</reference>
<accession>A0AAV9WX09</accession>
<dbReference type="Pfam" id="PF01048">
    <property type="entry name" value="PNP_UDP_1"/>
    <property type="match status" value="1"/>
</dbReference>
<evidence type="ECO:0000313" key="3">
    <source>
        <dbReference type="Proteomes" id="UP001365542"/>
    </source>
</evidence>
<dbReference type="AlphaFoldDB" id="A0AAV9WX09"/>
<keyword evidence="3" id="KW-1185">Reference proteome</keyword>
<dbReference type="InterPro" id="IPR029071">
    <property type="entry name" value="Ubiquitin-like_domsf"/>
</dbReference>
<gene>
    <name evidence="2" type="ORF">TWF694_011920</name>
</gene>
<proteinExistence type="predicted"/>
<dbReference type="PANTHER" id="PTHR46082">
    <property type="entry name" value="ATP/GTP-BINDING PROTEIN-RELATED"/>
    <property type="match status" value="1"/>
</dbReference>
<dbReference type="GO" id="GO:0003824">
    <property type="term" value="F:catalytic activity"/>
    <property type="evidence" value="ECO:0007669"/>
    <property type="project" value="InterPro"/>
</dbReference>
<dbReference type="InterPro" id="IPR000626">
    <property type="entry name" value="Ubiquitin-like_dom"/>
</dbReference>
<evidence type="ECO:0000259" key="1">
    <source>
        <dbReference type="PROSITE" id="PS50053"/>
    </source>
</evidence>
<dbReference type="InterPro" id="IPR000845">
    <property type="entry name" value="Nucleoside_phosphorylase_d"/>
</dbReference>
<dbReference type="EMBL" id="JAVHJO010000019">
    <property type="protein sequence ID" value="KAK6523111.1"/>
    <property type="molecule type" value="Genomic_DNA"/>
</dbReference>
<dbReference type="SUPFAM" id="SSF54236">
    <property type="entry name" value="Ubiquitin-like"/>
    <property type="match status" value="1"/>
</dbReference>
<comment type="caution">
    <text evidence="2">The sequence shown here is derived from an EMBL/GenBank/DDBJ whole genome shotgun (WGS) entry which is preliminary data.</text>
</comment>
<dbReference type="GO" id="GO:0009116">
    <property type="term" value="P:nucleoside metabolic process"/>
    <property type="evidence" value="ECO:0007669"/>
    <property type="project" value="InterPro"/>
</dbReference>
<dbReference type="InterPro" id="IPR019956">
    <property type="entry name" value="Ubiquitin_dom"/>
</dbReference>
<dbReference type="InterPro" id="IPR053137">
    <property type="entry name" value="NLR-like"/>
</dbReference>
<feature type="domain" description="Ubiquitin-like" evidence="1">
    <location>
        <begin position="1199"/>
        <end position="1274"/>
    </location>
</feature>
<dbReference type="Gene3D" id="3.40.50.300">
    <property type="entry name" value="P-loop containing nucleotide triphosphate hydrolases"/>
    <property type="match status" value="1"/>
</dbReference>
<dbReference type="InterPro" id="IPR035994">
    <property type="entry name" value="Nucleoside_phosphorylase_sf"/>
</dbReference>
<dbReference type="SUPFAM" id="SSF52540">
    <property type="entry name" value="P-loop containing nucleoside triphosphate hydrolases"/>
    <property type="match status" value="1"/>
</dbReference>